<dbReference type="OrthoDB" id="8523426at2"/>
<reference evidence="6 7" key="1">
    <citation type="submission" date="2016-10" db="EMBL/GenBank/DDBJ databases">
        <authorList>
            <person name="de Groot N.N."/>
        </authorList>
    </citation>
    <scope>NUCLEOTIDE SEQUENCE [LARGE SCALE GENOMIC DNA]</scope>
    <source>
        <strain evidence="6 7">JCM 18415</strain>
    </source>
</reference>
<evidence type="ECO:0000313" key="6">
    <source>
        <dbReference type="EMBL" id="SFQ62957.1"/>
    </source>
</evidence>
<dbReference type="Gene3D" id="3.20.20.70">
    <property type="entry name" value="Aldolase class I"/>
    <property type="match status" value="1"/>
</dbReference>
<sequence>MQALMQPVRFGELQLANRVVMAPMTRSRADAAAVPTAIMVDYYAQRASAGLIVAEGTSPSADGLGYCRTPAIYSQQQIDAWRQVTDAVHAAGGQIVLQLMHCGRAASRHNKPEGSRTVAPSAVRAEIQLFTDAVGMADTDMPDALSREEIHAVIADYRQAALNAREAGFDGVELHCTSGYLPMQFMSENANQRTDEYGGSPENRVRFAVEVAQAMADAIGAGRVGLRFCPGNRFNDIADSDPAATFEALLHGLDGLNLAYLHIMRAHTRKVDAFATARALFKGPLIVNDGFEPDTAEQMVAEGLADAVSFGRHFIANPDLVRRIGEGLPLAEFDRHTLYSPGPEGYIDYPEADPRSQEEIS</sequence>
<comment type="cofactor">
    <cofactor evidence="1">
        <name>FMN</name>
        <dbReference type="ChEBI" id="CHEBI:58210"/>
    </cofactor>
</comment>
<dbReference type="PANTHER" id="PTHR22893:SF91">
    <property type="entry name" value="NADPH DEHYDROGENASE 2-RELATED"/>
    <property type="match status" value="1"/>
</dbReference>
<feature type="region of interest" description="Disordered" evidence="4">
    <location>
        <begin position="342"/>
        <end position="361"/>
    </location>
</feature>
<protein>
    <submittedName>
        <fullName evidence="6">NADPH2 dehydrogenase/N-ethylmaleimide reductase</fullName>
    </submittedName>
</protein>
<dbReference type="GO" id="GO:0016628">
    <property type="term" value="F:oxidoreductase activity, acting on the CH-CH group of donors, NAD or NADP as acceptor"/>
    <property type="evidence" value="ECO:0007669"/>
    <property type="project" value="UniProtKB-ARBA"/>
</dbReference>
<dbReference type="EMBL" id="FOYD01000001">
    <property type="protein sequence ID" value="SFQ62957.1"/>
    <property type="molecule type" value="Genomic_DNA"/>
</dbReference>
<dbReference type="InterPro" id="IPR013785">
    <property type="entry name" value="Aldolase_TIM"/>
</dbReference>
<evidence type="ECO:0000313" key="7">
    <source>
        <dbReference type="Proteomes" id="UP000242815"/>
    </source>
</evidence>
<gene>
    <name evidence="6" type="ORF">SAMN05216578_101522</name>
</gene>
<feature type="domain" description="NADH:flavin oxidoreductase/NADH oxidase N-terminal" evidence="5">
    <location>
        <begin position="4"/>
        <end position="330"/>
    </location>
</feature>
<evidence type="ECO:0000259" key="5">
    <source>
        <dbReference type="Pfam" id="PF00724"/>
    </source>
</evidence>
<dbReference type="AlphaFoldDB" id="A0A1I6A331"/>
<organism evidence="6 7">
    <name type="scientific">Halopseudomonas formosensis</name>
    <dbReference type="NCBI Taxonomy" id="1002526"/>
    <lineage>
        <taxon>Bacteria</taxon>
        <taxon>Pseudomonadati</taxon>
        <taxon>Pseudomonadota</taxon>
        <taxon>Gammaproteobacteria</taxon>
        <taxon>Pseudomonadales</taxon>
        <taxon>Pseudomonadaceae</taxon>
        <taxon>Halopseudomonas</taxon>
    </lineage>
</organism>
<dbReference type="STRING" id="1002526.SAMN05216578_101522"/>
<dbReference type="CDD" id="cd02933">
    <property type="entry name" value="OYE_like_FMN"/>
    <property type="match status" value="1"/>
</dbReference>
<dbReference type="InterPro" id="IPR045247">
    <property type="entry name" value="Oye-like"/>
</dbReference>
<feature type="compositionally biased region" description="Basic and acidic residues" evidence="4">
    <location>
        <begin position="352"/>
        <end position="361"/>
    </location>
</feature>
<dbReference type="RefSeq" id="WP_090536650.1">
    <property type="nucleotide sequence ID" value="NZ_FOYD01000001.1"/>
</dbReference>
<name>A0A1I6A331_9GAMM</name>
<dbReference type="FunFam" id="3.20.20.70:FF:000059">
    <property type="entry name" value="N-ethylmaleimide reductase, FMN-linked"/>
    <property type="match status" value="1"/>
</dbReference>
<comment type="similarity">
    <text evidence="2">Belongs to the NADH:flavin oxidoreductase/NADH oxidase family.</text>
</comment>
<evidence type="ECO:0000256" key="4">
    <source>
        <dbReference type="SAM" id="MobiDB-lite"/>
    </source>
</evidence>
<dbReference type="GO" id="GO:0005829">
    <property type="term" value="C:cytosol"/>
    <property type="evidence" value="ECO:0007669"/>
    <property type="project" value="UniProtKB-ARBA"/>
</dbReference>
<keyword evidence="3" id="KW-0560">Oxidoreductase</keyword>
<evidence type="ECO:0000256" key="2">
    <source>
        <dbReference type="ARBA" id="ARBA00005979"/>
    </source>
</evidence>
<dbReference type="Pfam" id="PF00724">
    <property type="entry name" value="Oxidored_FMN"/>
    <property type="match status" value="1"/>
</dbReference>
<dbReference type="InterPro" id="IPR001155">
    <property type="entry name" value="OxRdtase_FMN_N"/>
</dbReference>
<accession>A0A1I6A331</accession>
<dbReference type="GO" id="GO:0010181">
    <property type="term" value="F:FMN binding"/>
    <property type="evidence" value="ECO:0007669"/>
    <property type="project" value="InterPro"/>
</dbReference>
<evidence type="ECO:0000256" key="3">
    <source>
        <dbReference type="ARBA" id="ARBA00023002"/>
    </source>
</evidence>
<proteinExistence type="inferred from homology"/>
<dbReference type="SUPFAM" id="SSF51395">
    <property type="entry name" value="FMN-linked oxidoreductases"/>
    <property type="match status" value="1"/>
</dbReference>
<evidence type="ECO:0000256" key="1">
    <source>
        <dbReference type="ARBA" id="ARBA00001917"/>
    </source>
</evidence>
<dbReference type="Proteomes" id="UP000242815">
    <property type="component" value="Unassembled WGS sequence"/>
</dbReference>
<dbReference type="PANTHER" id="PTHR22893">
    <property type="entry name" value="NADH OXIDOREDUCTASE-RELATED"/>
    <property type="match status" value="1"/>
</dbReference>